<dbReference type="GO" id="GO:0032259">
    <property type="term" value="P:methylation"/>
    <property type="evidence" value="ECO:0007669"/>
    <property type="project" value="UniProtKB-KW"/>
</dbReference>
<dbReference type="GO" id="GO:0008168">
    <property type="term" value="F:methyltransferase activity"/>
    <property type="evidence" value="ECO:0007669"/>
    <property type="project" value="UniProtKB-KW"/>
</dbReference>
<dbReference type="PANTHER" id="PTHR20974">
    <property type="entry name" value="UPF0585 PROTEIN CG18661"/>
    <property type="match status" value="1"/>
</dbReference>
<dbReference type="STRING" id="1748243.Tel_15365"/>
<reference evidence="1" key="1">
    <citation type="submission" date="2015-10" db="EMBL/GenBank/DDBJ databases">
        <title>Description of Candidatus Tenderia electrophaga gen. nov, sp. nov., an Uncultivated Electroautotroph from a Biocathode Enrichment.</title>
        <authorList>
            <person name="Eddie B.J."/>
            <person name="Malanoski A.P."/>
            <person name="Wang Z."/>
            <person name="Hall R.J."/>
            <person name="Oh S.D."/>
            <person name="Heiner C."/>
            <person name="Lin B."/>
            <person name="Strycharz-Glaven S.M."/>
        </authorList>
    </citation>
    <scope>NUCLEOTIDE SEQUENCE [LARGE SCALE GENOMIC DNA]</scope>
    <source>
        <strain evidence="1">NRL1</strain>
    </source>
</reference>
<dbReference type="SUPFAM" id="SSF53335">
    <property type="entry name" value="S-adenosyl-L-methionine-dependent methyltransferases"/>
    <property type="match status" value="1"/>
</dbReference>
<dbReference type="CDD" id="cd02440">
    <property type="entry name" value="AdoMet_MTases"/>
    <property type="match status" value="1"/>
</dbReference>
<evidence type="ECO:0000313" key="1">
    <source>
        <dbReference type="EMBL" id="ALP54896.1"/>
    </source>
</evidence>
<dbReference type="PANTHER" id="PTHR20974:SF0">
    <property type="entry name" value="UPF0585 PROTEIN CG18661"/>
    <property type="match status" value="1"/>
</dbReference>
<dbReference type="KEGG" id="tee:Tel_15365"/>
<accession>A0A0S2TI96</accession>
<sequence length="199" mass="22058">MSMNKPYSDACDRNRDPILAVIGPLLANKRAVLEVGSGTGQHAAYFAAKLPHLTWHTSDRLQNHAAIQQWLNEAALDNVHGPIELDVLSGDWPTLDVDAVFSANTAHIMHWQDVVAFFAGVGELLPPDGLFMLYGPFSFGGRHTSASNARFDLRLKQSDPGMGVREFDELDKLARQAGLIFEQDYPLPANNRILLWKKP</sequence>
<dbReference type="AlphaFoldDB" id="A0A0S2TI96"/>
<protein>
    <submittedName>
        <fullName evidence="1">Methylase</fullName>
    </submittedName>
</protein>
<keyword evidence="1" id="KW-0808">Transferase</keyword>
<dbReference type="InterPro" id="IPR010342">
    <property type="entry name" value="DUF938"/>
</dbReference>
<proteinExistence type="predicted"/>
<keyword evidence="1" id="KW-0489">Methyltransferase</keyword>
<dbReference type="Pfam" id="PF06080">
    <property type="entry name" value="DUF938"/>
    <property type="match status" value="1"/>
</dbReference>
<dbReference type="InterPro" id="IPR029063">
    <property type="entry name" value="SAM-dependent_MTases_sf"/>
</dbReference>
<gene>
    <name evidence="1" type="ORF">Tel_15365</name>
</gene>
<dbReference type="Gene3D" id="3.40.50.150">
    <property type="entry name" value="Vaccinia Virus protein VP39"/>
    <property type="match status" value="1"/>
</dbReference>
<dbReference type="Proteomes" id="UP000055136">
    <property type="component" value="Chromosome"/>
</dbReference>
<organism evidence="1 2">
    <name type="scientific">Candidatus Tenderia electrophaga</name>
    <dbReference type="NCBI Taxonomy" id="1748243"/>
    <lineage>
        <taxon>Bacteria</taxon>
        <taxon>Pseudomonadati</taxon>
        <taxon>Pseudomonadota</taxon>
        <taxon>Gammaproteobacteria</taxon>
        <taxon>Candidatus Tenderiales</taxon>
        <taxon>Candidatus Tenderiaceae</taxon>
        <taxon>Candidatus Tenderia</taxon>
    </lineage>
</organism>
<dbReference type="EMBL" id="CP013099">
    <property type="protein sequence ID" value="ALP54896.1"/>
    <property type="molecule type" value="Genomic_DNA"/>
</dbReference>
<name>A0A0S2TI96_9GAMM</name>
<evidence type="ECO:0000313" key="2">
    <source>
        <dbReference type="Proteomes" id="UP000055136"/>
    </source>
</evidence>
<keyword evidence="2" id="KW-1185">Reference proteome</keyword>